<evidence type="ECO:0000256" key="2">
    <source>
        <dbReference type="ARBA" id="ARBA00022801"/>
    </source>
</evidence>
<evidence type="ECO:0000256" key="3">
    <source>
        <dbReference type="SAM" id="Phobius"/>
    </source>
</evidence>
<dbReference type="CDD" id="cd07385">
    <property type="entry name" value="MPP_YkuE_C"/>
    <property type="match status" value="1"/>
</dbReference>
<reference evidence="6" key="1">
    <citation type="journal article" date="2019" name="Int. J. Syst. Evol. Microbiol.">
        <title>The Global Catalogue of Microorganisms (GCM) 10K type strain sequencing project: providing services to taxonomists for standard genome sequencing and annotation.</title>
        <authorList>
            <consortium name="The Broad Institute Genomics Platform"/>
            <consortium name="The Broad Institute Genome Sequencing Center for Infectious Disease"/>
            <person name="Wu L."/>
            <person name="Ma J."/>
        </authorList>
    </citation>
    <scope>NUCLEOTIDE SEQUENCE [LARGE SCALE GENOMIC DNA]</scope>
    <source>
        <strain evidence="6">JCM 32105</strain>
    </source>
</reference>
<name>A0ABP8N8C1_9BACT</name>
<dbReference type="Pfam" id="PF00149">
    <property type="entry name" value="Metallophos"/>
    <property type="match status" value="1"/>
</dbReference>
<evidence type="ECO:0000313" key="6">
    <source>
        <dbReference type="Proteomes" id="UP001500067"/>
    </source>
</evidence>
<keyword evidence="3" id="KW-0812">Transmembrane</keyword>
<dbReference type="PANTHER" id="PTHR31302">
    <property type="entry name" value="TRANSMEMBRANE PROTEIN WITH METALLOPHOSPHOESTERASE DOMAIN-RELATED"/>
    <property type="match status" value="1"/>
</dbReference>
<protein>
    <submittedName>
        <fullName evidence="5">Metallophosphoesterase</fullName>
    </submittedName>
</protein>
<dbReference type="InterPro" id="IPR004843">
    <property type="entry name" value="Calcineurin-like_PHP"/>
</dbReference>
<feature type="transmembrane region" description="Helical" evidence="3">
    <location>
        <begin position="12"/>
        <end position="34"/>
    </location>
</feature>
<dbReference type="PANTHER" id="PTHR31302:SF31">
    <property type="entry name" value="PHOSPHODIESTERASE YAEI"/>
    <property type="match status" value="1"/>
</dbReference>
<keyword evidence="2" id="KW-0378">Hydrolase</keyword>
<dbReference type="InterPro" id="IPR029052">
    <property type="entry name" value="Metallo-depent_PP-like"/>
</dbReference>
<feature type="domain" description="Calcineurin-like phosphoesterase" evidence="4">
    <location>
        <begin position="181"/>
        <end position="366"/>
    </location>
</feature>
<sequence>MTFASTDMSIRFIIILSIILLAEYYSFIAVRGALRTMQPVWRISLTALYVAFTLMAWGGLVLFRAINWAEVPHLLRNIYIAMVLGFTVGKILVMLVMLIDDIRRLITWMIASLAFRNPAPGTSPADQSMTIDRSVFMRQAALVLGGLSLVGFTAGITNRYRYRVRKIKLSFASLPDAFKGLRIVQISDIHTGSFDDHRAVEHGIERILHQEADIILFTGDLVNNVADEIDDRFKAIYSRLKAPMGVYSTLGNHDYGDYVPWASAQEKRANLEKLKGIHAEVGWRLLMNEHVVLERGNEKIALVGIENWSAKANFPKYGNMGKAYEGLPEKNIPFKILLSHDPSHWRGEVLNSYKDVSLMLSGHTHGMQFGVDSKWLKWSPVQYVYDEWAGLYRDGDQCLYVNRGFGFLGYPGRLGVLPEITVIELA</sequence>
<feature type="transmembrane region" description="Helical" evidence="3">
    <location>
        <begin position="78"/>
        <end position="99"/>
    </location>
</feature>
<comment type="caution">
    <text evidence="5">The sequence shown here is derived from an EMBL/GenBank/DDBJ whole genome shotgun (WGS) entry which is preliminary data.</text>
</comment>
<feature type="transmembrane region" description="Helical" evidence="3">
    <location>
        <begin position="46"/>
        <end position="66"/>
    </location>
</feature>
<keyword evidence="3" id="KW-0472">Membrane</keyword>
<keyword evidence="3" id="KW-1133">Transmembrane helix</keyword>
<keyword evidence="6" id="KW-1185">Reference proteome</keyword>
<dbReference type="SUPFAM" id="SSF56300">
    <property type="entry name" value="Metallo-dependent phosphatases"/>
    <property type="match status" value="1"/>
</dbReference>
<dbReference type="EMBL" id="BAABFA010000005">
    <property type="protein sequence ID" value="GAA4461645.1"/>
    <property type="molecule type" value="Genomic_DNA"/>
</dbReference>
<dbReference type="Proteomes" id="UP001500067">
    <property type="component" value="Unassembled WGS sequence"/>
</dbReference>
<evidence type="ECO:0000256" key="1">
    <source>
        <dbReference type="ARBA" id="ARBA00022723"/>
    </source>
</evidence>
<keyword evidence="1" id="KW-0479">Metal-binding</keyword>
<feature type="transmembrane region" description="Helical" evidence="3">
    <location>
        <begin position="136"/>
        <end position="156"/>
    </location>
</feature>
<dbReference type="Gene3D" id="3.60.21.10">
    <property type="match status" value="1"/>
</dbReference>
<proteinExistence type="predicted"/>
<evidence type="ECO:0000259" key="4">
    <source>
        <dbReference type="Pfam" id="PF00149"/>
    </source>
</evidence>
<dbReference type="RefSeq" id="WP_345078505.1">
    <property type="nucleotide sequence ID" value="NZ_BAABFA010000005.1"/>
</dbReference>
<organism evidence="5 6">
    <name type="scientific">Nemorincola caseinilytica</name>
    <dbReference type="NCBI Taxonomy" id="2054315"/>
    <lineage>
        <taxon>Bacteria</taxon>
        <taxon>Pseudomonadati</taxon>
        <taxon>Bacteroidota</taxon>
        <taxon>Chitinophagia</taxon>
        <taxon>Chitinophagales</taxon>
        <taxon>Chitinophagaceae</taxon>
        <taxon>Nemorincola</taxon>
    </lineage>
</organism>
<accession>A0ABP8N8C1</accession>
<evidence type="ECO:0000313" key="5">
    <source>
        <dbReference type="EMBL" id="GAA4461645.1"/>
    </source>
</evidence>
<dbReference type="InterPro" id="IPR051158">
    <property type="entry name" value="Metallophosphoesterase_sf"/>
</dbReference>
<gene>
    <name evidence="5" type="ORF">GCM10023093_06640</name>
</gene>